<dbReference type="Proteomes" id="UP001168098">
    <property type="component" value="Unassembled WGS sequence"/>
</dbReference>
<gene>
    <name evidence="1" type="ORF">PVL29_003738</name>
</gene>
<protein>
    <submittedName>
        <fullName evidence="1">Uncharacterized protein</fullName>
    </submittedName>
</protein>
<evidence type="ECO:0000313" key="1">
    <source>
        <dbReference type="EMBL" id="KAJ9705779.1"/>
    </source>
</evidence>
<sequence length="167" mass="18680">MTANLRADFQEKQQKRLFELIVVGLSSAKKLKTSIEKGSSSKPCPTHFIVYIPYLSPRNKLTNVESISFHGIGETITISGNNSTPSTQPSSNASIDVHSRDELDVLLKRFSTCVDMEPLVANMSELFLVMQQIPIDVTSDPQQNFFARIPYGTLDETVEAIMHLKDY</sequence>
<dbReference type="EMBL" id="JARBHA010000003">
    <property type="protein sequence ID" value="KAJ9705779.1"/>
    <property type="molecule type" value="Genomic_DNA"/>
</dbReference>
<reference evidence="1 2" key="1">
    <citation type="journal article" date="2023" name="BMC Biotechnol.">
        <title>Vitis rotundifolia cv Carlos genome sequencing.</title>
        <authorList>
            <person name="Huff M."/>
            <person name="Hulse-Kemp A."/>
            <person name="Scheffler B."/>
            <person name="Youngblood R."/>
            <person name="Simpson S."/>
            <person name="Babiker E."/>
            <person name="Staton M."/>
        </authorList>
    </citation>
    <scope>NUCLEOTIDE SEQUENCE [LARGE SCALE GENOMIC DNA]</scope>
    <source>
        <tissue evidence="1">Leaf</tissue>
    </source>
</reference>
<accession>A0AA39AGD8</accession>
<name>A0AA39AGD8_VITRO</name>
<organism evidence="1 2">
    <name type="scientific">Vitis rotundifolia</name>
    <name type="common">Muscadine grape</name>
    <dbReference type="NCBI Taxonomy" id="103349"/>
    <lineage>
        <taxon>Eukaryota</taxon>
        <taxon>Viridiplantae</taxon>
        <taxon>Streptophyta</taxon>
        <taxon>Embryophyta</taxon>
        <taxon>Tracheophyta</taxon>
        <taxon>Spermatophyta</taxon>
        <taxon>Magnoliopsida</taxon>
        <taxon>eudicotyledons</taxon>
        <taxon>Gunneridae</taxon>
        <taxon>Pentapetalae</taxon>
        <taxon>rosids</taxon>
        <taxon>Vitales</taxon>
        <taxon>Vitaceae</taxon>
        <taxon>Viteae</taxon>
        <taxon>Vitis</taxon>
    </lineage>
</organism>
<dbReference type="AlphaFoldDB" id="A0AA39AGD8"/>
<comment type="caution">
    <text evidence="1">The sequence shown here is derived from an EMBL/GenBank/DDBJ whole genome shotgun (WGS) entry which is preliminary data.</text>
</comment>
<proteinExistence type="predicted"/>
<keyword evidence="2" id="KW-1185">Reference proteome</keyword>
<evidence type="ECO:0000313" key="2">
    <source>
        <dbReference type="Proteomes" id="UP001168098"/>
    </source>
</evidence>